<accession>A0A9J6DYD4</accession>
<dbReference type="Proteomes" id="UP000821866">
    <property type="component" value="Chromosome 4"/>
</dbReference>
<evidence type="ECO:0000313" key="3">
    <source>
        <dbReference type="Proteomes" id="UP000821866"/>
    </source>
</evidence>
<protein>
    <recommendedName>
        <fullName evidence="4">Bovine pancreatic trypsin inhibitor</fullName>
    </recommendedName>
</protein>
<keyword evidence="3" id="KW-1185">Reference proteome</keyword>
<evidence type="ECO:0000256" key="1">
    <source>
        <dbReference type="SAM" id="Phobius"/>
    </source>
</evidence>
<evidence type="ECO:0008006" key="4">
    <source>
        <dbReference type="Google" id="ProtNLM"/>
    </source>
</evidence>
<dbReference type="AlphaFoldDB" id="A0A9J6DYD4"/>
<keyword evidence="1" id="KW-0472">Membrane</keyword>
<evidence type="ECO:0000313" key="2">
    <source>
        <dbReference type="EMBL" id="KAH8027094.1"/>
    </source>
</evidence>
<gene>
    <name evidence="2" type="ORF">HPB51_002039</name>
</gene>
<name>A0A9J6DYD4_RHIMP</name>
<feature type="transmembrane region" description="Helical" evidence="1">
    <location>
        <begin position="155"/>
        <end position="182"/>
    </location>
</feature>
<reference evidence="2" key="2">
    <citation type="submission" date="2021-09" db="EMBL/GenBank/DDBJ databases">
        <authorList>
            <person name="Jia N."/>
            <person name="Wang J."/>
            <person name="Shi W."/>
            <person name="Du L."/>
            <person name="Sun Y."/>
            <person name="Zhan W."/>
            <person name="Jiang J."/>
            <person name="Wang Q."/>
            <person name="Zhang B."/>
            <person name="Ji P."/>
            <person name="Sakyi L.B."/>
            <person name="Cui X."/>
            <person name="Yuan T."/>
            <person name="Jiang B."/>
            <person name="Yang W."/>
            <person name="Lam T.T.-Y."/>
            <person name="Chang Q."/>
            <person name="Ding S."/>
            <person name="Wang X."/>
            <person name="Zhu J."/>
            <person name="Ruan X."/>
            <person name="Zhao L."/>
            <person name="Wei J."/>
            <person name="Que T."/>
            <person name="Du C."/>
            <person name="Cheng J."/>
            <person name="Dai P."/>
            <person name="Han X."/>
            <person name="Huang E."/>
            <person name="Gao Y."/>
            <person name="Liu J."/>
            <person name="Shao H."/>
            <person name="Ye R."/>
            <person name="Li L."/>
            <person name="Wei W."/>
            <person name="Wang X."/>
            <person name="Wang C."/>
            <person name="Huo Q."/>
            <person name="Li W."/>
            <person name="Guo W."/>
            <person name="Chen H."/>
            <person name="Chen S."/>
            <person name="Zhou L."/>
            <person name="Zhou L."/>
            <person name="Ni X."/>
            <person name="Tian J."/>
            <person name="Zhou Y."/>
            <person name="Sheng Y."/>
            <person name="Liu T."/>
            <person name="Pan Y."/>
            <person name="Xia L."/>
            <person name="Li J."/>
            <person name="Zhao F."/>
            <person name="Cao W."/>
        </authorList>
    </citation>
    <scope>NUCLEOTIDE SEQUENCE</scope>
    <source>
        <strain evidence="2">Rmic-2018</strain>
        <tissue evidence="2">Larvae</tissue>
    </source>
</reference>
<keyword evidence="1" id="KW-0812">Transmembrane</keyword>
<comment type="caution">
    <text evidence="2">The sequence shown here is derived from an EMBL/GenBank/DDBJ whole genome shotgun (WGS) entry which is preliminary data.</text>
</comment>
<sequence>MQLPKMTSASTRGETAQRQAKFQGVWRKWVLGFISAAFLMGMTIGVAFTYPAYQSAYVEAPNARCIQPIETGMLNCTNEDFRDGRERKWWYYDSLSRTCRQWERILFSTGQNDWDTKRNCCIVERVVAQYGVRISRVIMPASRLHRRRREHINRVTTVLCAVIVLVMIVFFLATVALFVAAFSSGRPRHRLVETTTEIEATTPPHRNRSGKVSHPRAMVEVAPFDGEVHESRCDAPRLVHCSSNLTALVRDHGWFYMPGAGTPGGCIEWLPSHLCVVQKGFQEGGGYRFSSREECNSLCEQGTPRRECVQPLPLTAVYNCTHAASKDQQQWWFYDIVSHACREWERACVYKSYATMAHCVRDCLPEPRQSS</sequence>
<reference evidence="2" key="1">
    <citation type="journal article" date="2020" name="Cell">
        <title>Large-Scale Comparative Analyses of Tick Genomes Elucidate Their Genetic Diversity and Vector Capacities.</title>
        <authorList>
            <consortium name="Tick Genome and Microbiome Consortium (TIGMIC)"/>
            <person name="Jia N."/>
            <person name="Wang J."/>
            <person name="Shi W."/>
            <person name="Du L."/>
            <person name="Sun Y."/>
            <person name="Zhan W."/>
            <person name="Jiang J.F."/>
            <person name="Wang Q."/>
            <person name="Zhang B."/>
            <person name="Ji P."/>
            <person name="Bell-Sakyi L."/>
            <person name="Cui X.M."/>
            <person name="Yuan T.T."/>
            <person name="Jiang B.G."/>
            <person name="Yang W.F."/>
            <person name="Lam T.T."/>
            <person name="Chang Q.C."/>
            <person name="Ding S.J."/>
            <person name="Wang X.J."/>
            <person name="Zhu J.G."/>
            <person name="Ruan X.D."/>
            <person name="Zhao L."/>
            <person name="Wei J.T."/>
            <person name="Ye R.Z."/>
            <person name="Que T.C."/>
            <person name="Du C.H."/>
            <person name="Zhou Y.H."/>
            <person name="Cheng J.X."/>
            <person name="Dai P.F."/>
            <person name="Guo W.B."/>
            <person name="Han X.H."/>
            <person name="Huang E.J."/>
            <person name="Li L.F."/>
            <person name="Wei W."/>
            <person name="Gao Y.C."/>
            <person name="Liu J.Z."/>
            <person name="Shao H.Z."/>
            <person name="Wang X."/>
            <person name="Wang C.C."/>
            <person name="Yang T.C."/>
            <person name="Huo Q.B."/>
            <person name="Li W."/>
            <person name="Chen H.Y."/>
            <person name="Chen S.E."/>
            <person name="Zhou L.G."/>
            <person name="Ni X.B."/>
            <person name="Tian J.H."/>
            <person name="Sheng Y."/>
            <person name="Liu T."/>
            <person name="Pan Y.S."/>
            <person name="Xia L.Y."/>
            <person name="Li J."/>
            <person name="Zhao F."/>
            <person name="Cao W.C."/>
        </authorList>
    </citation>
    <scope>NUCLEOTIDE SEQUENCE</scope>
    <source>
        <strain evidence="2">Rmic-2018</strain>
    </source>
</reference>
<proteinExistence type="predicted"/>
<dbReference type="EMBL" id="JABSTU010000006">
    <property type="protein sequence ID" value="KAH8027094.1"/>
    <property type="molecule type" value="Genomic_DNA"/>
</dbReference>
<feature type="transmembrane region" description="Helical" evidence="1">
    <location>
        <begin position="29"/>
        <end position="50"/>
    </location>
</feature>
<organism evidence="2 3">
    <name type="scientific">Rhipicephalus microplus</name>
    <name type="common">Cattle tick</name>
    <name type="synonym">Boophilus microplus</name>
    <dbReference type="NCBI Taxonomy" id="6941"/>
    <lineage>
        <taxon>Eukaryota</taxon>
        <taxon>Metazoa</taxon>
        <taxon>Ecdysozoa</taxon>
        <taxon>Arthropoda</taxon>
        <taxon>Chelicerata</taxon>
        <taxon>Arachnida</taxon>
        <taxon>Acari</taxon>
        <taxon>Parasitiformes</taxon>
        <taxon>Ixodida</taxon>
        <taxon>Ixodoidea</taxon>
        <taxon>Ixodidae</taxon>
        <taxon>Rhipicephalinae</taxon>
        <taxon>Rhipicephalus</taxon>
        <taxon>Boophilus</taxon>
    </lineage>
</organism>
<keyword evidence="1" id="KW-1133">Transmembrane helix</keyword>